<feature type="domain" description="Transposase IS4-like" evidence="1">
    <location>
        <begin position="207"/>
        <end position="509"/>
    </location>
</feature>
<dbReference type="InterPro" id="IPR012337">
    <property type="entry name" value="RNaseH-like_sf"/>
</dbReference>
<organism evidence="3 4">
    <name type="scientific">Desulfoglaeba alkanexedens ALDC</name>
    <dbReference type="NCBI Taxonomy" id="980445"/>
    <lineage>
        <taxon>Bacteria</taxon>
        <taxon>Pseudomonadati</taxon>
        <taxon>Thermodesulfobacteriota</taxon>
        <taxon>Syntrophobacteria</taxon>
        <taxon>Syntrophobacterales</taxon>
        <taxon>Syntrophobacteraceae</taxon>
        <taxon>Desulfoglaeba</taxon>
    </lineage>
</organism>
<protein>
    <submittedName>
        <fullName evidence="3">IS1634 family transposase</fullName>
    </submittedName>
</protein>
<dbReference type="OrthoDB" id="9121874at2"/>
<dbReference type="SUPFAM" id="SSF53098">
    <property type="entry name" value="Ribonuclease H-like"/>
    <property type="match status" value="1"/>
</dbReference>
<accession>A0A4P8KZV9</accession>
<dbReference type="Pfam" id="PF14104">
    <property type="entry name" value="DUF4277"/>
    <property type="match status" value="1"/>
</dbReference>
<feature type="domain" description="DUF4277" evidence="2">
    <location>
        <begin position="50"/>
        <end position="149"/>
    </location>
</feature>
<dbReference type="GO" id="GO:0004803">
    <property type="term" value="F:transposase activity"/>
    <property type="evidence" value="ECO:0007669"/>
    <property type="project" value="InterPro"/>
</dbReference>
<dbReference type="InterPro" id="IPR025457">
    <property type="entry name" value="DUF4277"/>
</dbReference>
<gene>
    <name evidence="3" type="ORF">FDQ92_01335</name>
</gene>
<sequence length="601" mass="69840">MKAQQRKSTAIAPRHPKPGWTTLFLFGMLVSQKTGRDIMPDVVMKSVHTEGVGFAPILRCYFDKCRIQQIIDDNVPLDPRRKVLSHGEACVAMITGILFQVLQLYRLCRFAFDTTVLSVILPHIAPHEYFDDRLADTLDAIYDYGIGNLEMPITREMIAQFDIDNHVCHNDPTSASVYGEYNNKTSEGIKITYGHSKKHRQDLKQFVWSLSVSSDSAFPLFQQAYNGNTADVNTYVEQWTRLVDLLDREDFLYVADSKLITKENMAHIHDHDGYFIAPAPMYESYKKAFFAALENHHQERLIPYKDQTNRGFEAPFSFSHNQKEYEFRMIILYDQGLASRKRNALHNRAEKTRQAFAELTPRLNAYQLKTRESIDKACNDILRKYQSAEFFTYTISNEPVVTYKNKKKGRPKNGEEPEKVEVITDHFSVALHFNETAFEEALYRCGYYPLITNKSQEDLSIEEAMMAHKHQYKPEHINRRAKSGFKLEPVYIHTPKRIEVYLFLFKIALQLVILIERTARKNLQARDKGLDNFMPNRKDVRNPRAENMLKAFEYVVRGHMQLPDGTSCGFVSELTPLQREILKILEVPDHFFSYDYLFDTS</sequence>
<dbReference type="PANTHER" id="PTHR34614">
    <property type="match status" value="1"/>
</dbReference>
<evidence type="ECO:0000259" key="2">
    <source>
        <dbReference type="Pfam" id="PF14104"/>
    </source>
</evidence>
<dbReference type="Pfam" id="PF01609">
    <property type="entry name" value="DDE_Tnp_1"/>
    <property type="match status" value="1"/>
</dbReference>
<reference evidence="3 4" key="2">
    <citation type="submission" date="2019-05" db="EMBL/GenBank/DDBJ databases">
        <authorList>
            <person name="Suflita J.M."/>
            <person name="Marks C.R."/>
        </authorList>
    </citation>
    <scope>NUCLEOTIDE SEQUENCE [LARGE SCALE GENOMIC DNA]</scope>
    <source>
        <strain evidence="3 4">ALDC</strain>
    </source>
</reference>
<reference evidence="3 4" key="1">
    <citation type="submission" date="2019-05" db="EMBL/GenBank/DDBJ databases">
        <title>The Complete Genome Sequence of the n-alkane-degrading Desulfoglaeba alkanexedens ALDC reveals multiple alkylsuccinate synthase gene clusters.</title>
        <authorList>
            <person name="Callaghan A.V."/>
            <person name="Davidova I.A."/>
            <person name="Duncan K.E."/>
            <person name="Morris B."/>
            <person name="McInerney M.J."/>
        </authorList>
    </citation>
    <scope>NUCLEOTIDE SEQUENCE [LARGE SCALE GENOMIC DNA]</scope>
    <source>
        <strain evidence="3 4">ALDC</strain>
    </source>
</reference>
<dbReference type="Proteomes" id="UP000298602">
    <property type="component" value="Chromosome"/>
</dbReference>
<evidence type="ECO:0000313" key="3">
    <source>
        <dbReference type="EMBL" id="QCQ20960.1"/>
    </source>
</evidence>
<dbReference type="KEGG" id="dax:FDQ92_01335"/>
<dbReference type="InterPro" id="IPR047654">
    <property type="entry name" value="IS1634_transpos"/>
</dbReference>
<dbReference type="PANTHER" id="PTHR34614:SF2">
    <property type="entry name" value="TRANSPOSASE IS4-LIKE DOMAIN-CONTAINING PROTEIN"/>
    <property type="match status" value="1"/>
</dbReference>
<dbReference type="NCBIfam" id="NF033559">
    <property type="entry name" value="transpos_IS1634"/>
    <property type="match status" value="1"/>
</dbReference>
<dbReference type="GO" id="GO:0003677">
    <property type="term" value="F:DNA binding"/>
    <property type="evidence" value="ECO:0007669"/>
    <property type="project" value="InterPro"/>
</dbReference>
<evidence type="ECO:0000313" key="4">
    <source>
        <dbReference type="Proteomes" id="UP000298602"/>
    </source>
</evidence>
<proteinExistence type="predicted"/>
<keyword evidence="4" id="KW-1185">Reference proteome</keyword>
<dbReference type="EMBL" id="CP040098">
    <property type="protein sequence ID" value="QCQ20960.1"/>
    <property type="molecule type" value="Genomic_DNA"/>
</dbReference>
<evidence type="ECO:0000259" key="1">
    <source>
        <dbReference type="Pfam" id="PF01609"/>
    </source>
</evidence>
<dbReference type="InterPro" id="IPR002559">
    <property type="entry name" value="Transposase_11"/>
</dbReference>
<dbReference type="GO" id="GO:0006313">
    <property type="term" value="P:DNA transposition"/>
    <property type="evidence" value="ECO:0007669"/>
    <property type="project" value="InterPro"/>
</dbReference>
<dbReference type="AlphaFoldDB" id="A0A4P8KZV9"/>
<name>A0A4P8KZV9_9BACT</name>